<comment type="caution">
    <text evidence="1">The sequence shown here is derived from an EMBL/GenBank/DDBJ whole genome shotgun (WGS) entry which is preliminary data.</text>
</comment>
<dbReference type="RefSeq" id="WP_316772045.1">
    <property type="nucleotide sequence ID" value="NZ_JASMWN010000001.1"/>
</dbReference>
<reference evidence="2" key="1">
    <citation type="submission" date="2023-05" db="EMBL/GenBank/DDBJ databases">
        <title>Sedimentitalea sp. nov. JM2-8.</title>
        <authorList>
            <person name="Huang J."/>
        </authorList>
    </citation>
    <scope>NUCLEOTIDE SEQUENCE [LARGE SCALE GENOMIC DNA]</scope>
    <source>
        <strain evidence="2">KHS03</strain>
    </source>
</reference>
<name>A0ABU3V865_9RHOB</name>
<organism evidence="1 2">
    <name type="scientific">Sedimentitalea todarodis</name>
    <dbReference type="NCBI Taxonomy" id="1631240"/>
    <lineage>
        <taxon>Bacteria</taxon>
        <taxon>Pseudomonadati</taxon>
        <taxon>Pseudomonadota</taxon>
        <taxon>Alphaproteobacteria</taxon>
        <taxon>Rhodobacterales</taxon>
        <taxon>Paracoccaceae</taxon>
        <taxon>Sedimentitalea</taxon>
    </lineage>
</organism>
<evidence type="ECO:0000313" key="1">
    <source>
        <dbReference type="EMBL" id="MDU9002357.1"/>
    </source>
</evidence>
<dbReference type="EMBL" id="JASMWN010000001">
    <property type="protein sequence ID" value="MDU9002357.1"/>
    <property type="molecule type" value="Genomic_DNA"/>
</dbReference>
<evidence type="ECO:0000313" key="2">
    <source>
        <dbReference type="Proteomes" id="UP001255416"/>
    </source>
</evidence>
<keyword evidence="2" id="KW-1185">Reference proteome</keyword>
<gene>
    <name evidence="1" type="ORF">QO231_00670</name>
</gene>
<dbReference type="Proteomes" id="UP001255416">
    <property type="component" value="Unassembled WGS sequence"/>
</dbReference>
<proteinExistence type="predicted"/>
<protein>
    <submittedName>
        <fullName evidence="1">Uncharacterized protein</fullName>
    </submittedName>
</protein>
<sequence length="269" mass="28656">MAGQLATAAPAQTPEDIIRWVYQSHTQTGPQSGIHHLASPAQRAQFFSRRMVAFFEANDSYGNDLASACLDFALDIPGNDFDAQEIARTLSVSSTGDAEQTSVTASFTTFGQPAQIIYDFISEGGFMRIDDIAGPGWRVSLMPCAPKPAASASPAPASGGYCYMSGDDTLRLDLHGDSGASFDLISWQANGHTCGARGLARAVDGGWLYESSEFGSACRLGIMVAPDGGIRLSDPDHRCKQGHCGQRAVIDGLQFARSTQIDCAQMPRH</sequence>
<accession>A0ABU3V865</accession>